<dbReference type="EMBL" id="JAOYFB010000037">
    <property type="protein sequence ID" value="KAK4024436.1"/>
    <property type="molecule type" value="Genomic_DNA"/>
</dbReference>
<evidence type="ECO:0000313" key="1">
    <source>
        <dbReference type="EMBL" id="KAK4024436.1"/>
    </source>
</evidence>
<sequence>MVAEPLDCMPLGEAHGKSKLACKDARSLIEEKSKRDLICRHLFGAALVTYGKQDRKYDKITS</sequence>
<keyword evidence="2" id="KW-1185">Reference proteome</keyword>
<organism evidence="1 2">
    <name type="scientific">Daphnia magna</name>
    <dbReference type="NCBI Taxonomy" id="35525"/>
    <lineage>
        <taxon>Eukaryota</taxon>
        <taxon>Metazoa</taxon>
        <taxon>Ecdysozoa</taxon>
        <taxon>Arthropoda</taxon>
        <taxon>Crustacea</taxon>
        <taxon>Branchiopoda</taxon>
        <taxon>Diplostraca</taxon>
        <taxon>Cladocera</taxon>
        <taxon>Anomopoda</taxon>
        <taxon>Daphniidae</taxon>
        <taxon>Daphnia</taxon>
    </lineage>
</organism>
<evidence type="ECO:0000313" key="2">
    <source>
        <dbReference type="Proteomes" id="UP001234178"/>
    </source>
</evidence>
<dbReference type="Proteomes" id="UP001234178">
    <property type="component" value="Unassembled WGS sequence"/>
</dbReference>
<name>A0ABR0AH48_9CRUS</name>
<gene>
    <name evidence="1" type="ORF">OUZ56_009858</name>
</gene>
<comment type="caution">
    <text evidence="1">The sequence shown here is derived from an EMBL/GenBank/DDBJ whole genome shotgun (WGS) entry which is preliminary data.</text>
</comment>
<accession>A0ABR0AH48</accession>
<protein>
    <submittedName>
        <fullName evidence="1">Uncharacterized protein</fullName>
    </submittedName>
</protein>
<reference evidence="1 2" key="1">
    <citation type="journal article" date="2023" name="Nucleic Acids Res.">
        <title>The hologenome of Daphnia magna reveals possible DNA methylation and microbiome-mediated evolution of the host genome.</title>
        <authorList>
            <person name="Chaturvedi A."/>
            <person name="Li X."/>
            <person name="Dhandapani V."/>
            <person name="Marshall H."/>
            <person name="Kissane S."/>
            <person name="Cuenca-Cambronero M."/>
            <person name="Asole G."/>
            <person name="Calvet F."/>
            <person name="Ruiz-Romero M."/>
            <person name="Marangio P."/>
            <person name="Guigo R."/>
            <person name="Rago D."/>
            <person name="Mirbahai L."/>
            <person name="Eastwood N."/>
            <person name="Colbourne J.K."/>
            <person name="Zhou J."/>
            <person name="Mallon E."/>
            <person name="Orsini L."/>
        </authorList>
    </citation>
    <scope>NUCLEOTIDE SEQUENCE [LARGE SCALE GENOMIC DNA]</scope>
    <source>
        <strain evidence="1">LRV0_1</strain>
    </source>
</reference>
<proteinExistence type="predicted"/>